<dbReference type="GO" id="GO:0000049">
    <property type="term" value="F:tRNA binding"/>
    <property type="evidence" value="ECO:0007669"/>
    <property type="project" value="TreeGrafter"/>
</dbReference>
<dbReference type="GO" id="GO:0004814">
    <property type="term" value="F:arginine-tRNA ligase activity"/>
    <property type="evidence" value="ECO:0007669"/>
    <property type="project" value="InterPro"/>
</dbReference>
<dbReference type="GeneID" id="100902625"/>
<organism evidence="2 3">
    <name type="scientific">Galendromus occidentalis</name>
    <name type="common">western predatory mite</name>
    <dbReference type="NCBI Taxonomy" id="34638"/>
    <lineage>
        <taxon>Eukaryota</taxon>
        <taxon>Metazoa</taxon>
        <taxon>Ecdysozoa</taxon>
        <taxon>Arthropoda</taxon>
        <taxon>Chelicerata</taxon>
        <taxon>Arachnida</taxon>
        <taxon>Acari</taxon>
        <taxon>Parasitiformes</taxon>
        <taxon>Mesostigmata</taxon>
        <taxon>Gamasina</taxon>
        <taxon>Phytoseioidea</taxon>
        <taxon>Phytoseiidae</taxon>
        <taxon>Typhlodrominae</taxon>
        <taxon>Galendromus</taxon>
    </lineage>
</organism>
<name>A0AAJ6QMG2_9ACAR</name>
<dbReference type="SUPFAM" id="SSF47323">
    <property type="entry name" value="Anticodon-binding domain of a subclass of class I aminoacyl-tRNA synthetases"/>
    <property type="match status" value="1"/>
</dbReference>
<dbReference type="PANTHER" id="PTHR16043">
    <property type="entry name" value="DALRD3 PROTEIN"/>
    <property type="match status" value="1"/>
</dbReference>
<dbReference type="InterPro" id="IPR008909">
    <property type="entry name" value="DALR_anticod-bd"/>
</dbReference>
<proteinExistence type="predicted"/>
<dbReference type="Pfam" id="PF05746">
    <property type="entry name" value="DALR_1"/>
    <property type="match status" value="1"/>
</dbReference>
<dbReference type="KEGG" id="goe:100902625"/>
<evidence type="ECO:0000259" key="1">
    <source>
        <dbReference type="SMART" id="SM00836"/>
    </source>
</evidence>
<dbReference type="GO" id="GO:0006420">
    <property type="term" value="P:arginyl-tRNA aminoacylation"/>
    <property type="evidence" value="ECO:0007669"/>
    <property type="project" value="InterPro"/>
</dbReference>
<gene>
    <name evidence="3" type="primary">LOC100902625</name>
</gene>
<accession>A0AAJ6QMG2</accession>
<sequence length="501" mass="56781">MELQGKLQSYVTRTSEELGITPIRAIRLIYSAKRLSDRTKGDFSVFITGPRSDELQAFIPRMIADLPRLSESWPLQISVVEYRAESPYVDLILERPSAFHYLCRRVARIHLRIEKLLKDPPASGKRLVFVRSPRENDFDGKRSLLLVNYMRRVCQFNGIETTFEEPEWSDVSCDSGQEEFETNSCYEQSCEGVDLAKFVKIRGLSEKFHPSVGLVLKNSPAFKFAQAIRRRIHLGPGDLLCHVAPHSKSSNQQKVGLLLMVLGFEAKQSFLFHGGAQGGNSSIESHEHRIGSQISHQLRQKRIHGTEAVGEVLKDTKIAFDFLSVKQASRVKLPDNPPDSDPGSFGDRGGLFVQYTCSRLTGILKKYDRLISQRVYPGCLSSDELCAENMDTTHLSSDQEWSLWRSMLRFVDLLESSSNTSLPLYDLDPFPRIDAGAHTACESLLFLCKEFSAFYSRVRILVESQAHVLRTVECRIYFVGMLLKLIKAGLWLMGLEAVEYM</sequence>
<dbReference type="GO" id="GO:0106217">
    <property type="term" value="P:tRNA C3-cytosine methylation"/>
    <property type="evidence" value="ECO:0007669"/>
    <property type="project" value="TreeGrafter"/>
</dbReference>
<dbReference type="InterPro" id="IPR009080">
    <property type="entry name" value="tRNAsynth_Ia_anticodon-bd"/>
</dbReference>
<dbReference type="PANTHER" id="PTHR16043:SF1">
    <property type="entry name" value="DALR ANTICODON-BINDING DOMAIN-CONTAINING PROTEIN 3"/>
    <property type="match status" value="1"/>
</dbReference>
<protein>
    <submittedName>
        <fullName evidence="3">Uncharacterized protein LOC100902625</fullName>
    </submittedName>
</protein>
<keyword evidence="2" id="KW-1185">Reference proteome</keyword>
<dbReference type="SMART" id="SM00836">
    <property type="entry name" value="DALR_1"/>
    <property type="match status" value="1"/>
</dbReference>
<reference evidence="3" key="1">
    <citation type="submission" date="2025-08" db="UniProtKB">
        <authorList>
            <consortium name="RefSeq"/>
        </authorList>
    </citation>
    <scope>IDENTIFICATION</scope>
</reference>
<dbReference type="AlphaFoldDB" id="A0AAJ6QMG2"/>
<dbReference type="InterPro" id="IPR037380">
    <property type="entry name" value="DALRD3"/>
</dbReference>
<dbReference type="GO" id="GO:0005524">
    <property type="term" value="F:ATP binding"/>
    <property type="evidence" value="ECO:0007669"/>
    <property type="project" value="InterPro"/>
</dbReference>
<evidence type="ECO:0000313" key="3">
    <source>
        <dbReference type="RefSeq" id="XP_003739721.1"/>
    </source>
</evidence>
<feature type="domain" description="DALR anticodon binding" evidence="1">
    <location>
        <begin position="353"/>
        <end position="501"/>
    </location>
</feature>
<dbReference type="Proteomes" id="UP000694867">
    <property type="component" value="Unplaced"/>
</dbReference>
<dbReference type="Gene3D" id="1.10.730.10">
    <property type="entry name" value="Isoleucyl-tRNA Synthetase, Domain 1"/>
    <property type="match status" value="1"/>
</dbReference>
<evidence type="ECO:0000313" key="2">
    <source>
        <dbReference type="Proteomes" id="UP000694867"/>
    </source>
</evidence>
<dbReference type="RefSeq" id="XP_003739721.1">
    <property type="nucleotide sequence ID" value="XM_003739673.1"/>
</dbReference>